<evidence type="ECO:0000313" key="2">
    <source>
        <dbReference type="Proteomes" id="UP000016630"/>
    </source>
</evidence>
<organism evidence="1 2">
    <name type="scientific">Porphyromonas gingivalis F0570</name>
    <dbReference type="NCBI Taxonomy" id="1227271"/>
    <lineage>
        <taxon>Bacteria</taxon>
        <taxon>Pseudomonadati</taxon>
        <taxon>Bacteroidota</taxon>
        <taxon>Bacteroidia</taxon>
        <taxon>Bacteroidales</taxon>
        <taxon>Porphyromonadaceae</taxon>
        <taxon>Porphyromonas</taxon>
    </lineage>
</organism>
<dbReference type="EMBL" id="AWUW01000149">
    <property type="protein sequence ID" value="ERJ63839.1"/>
    <property type="molecule type" value="Genomic_DNA"/>
</dbReference>
<dbReference type="AlphaFoldDB" id="A0A0E2LMR3"/>
<gene>
    <name evidence="1" type="ORF">HMPREF1555_02244</name>
</gene>
<sequence length="102" mass="11995">MSDKAANSNLQTVISYADQRERLTSDTIFTTYTLDAPYYTRKKYRKEFDRLNIFSTFGALSIRFIGNHVSGHRSKENHLRGRLHTKSFFALFPFEILSNPYY</sequence>
<name>A0A0E2LMR3_PORGN</name>
<proteinExistence type="predicted"/>
<comment type="caution">
    <text evidence="1">The sequence shown here is derived from an EMBL/GenBank/DDBJ whole genome shotgun (WGS) entry which is preliminary data.</text>
</comment>
<accession>A0A0E2LMR3</accession>
<dbReference type="HOGENOM" id="CLU_2274832_0_0_10"/>
<dbReference type="Proteomes" id="UP000016630">
    <property type="component" value="Unassembled WGS sequence"/>
</dbReference>
<reference evidence="1 2" key="1">
    <citation type="submission" date="2013-06" db="EMBL/GenBank/DDBJ databases">
        <authorList>
            <person name="Weinstock G."/>
            <person name="Sodergren E."/>
            <person name="Lobos E.A."/>
            <person name="Fulton L."/>
            <person name="Fulton R."/>
            <person name="Courtney L."/>
            <person name="Fronick C."/>
            <person name="O'Laughlin M."/>
            <person name="Godfrey J."/>
            <person name="Wilson R.M."/>
            <person name="Miner T."/>
            <person name="Farmer C."/>
            <person name="Delehaunty K."/>
            <person name="Cordes M."/>
            <person name="Minx P."/>
            <person name="Tomlinson C."/>
            <person name="Chen J."/>
            <person name="Wollam A."/>
            <person name="Pepin K.H."/>
            <person name="Bhonagiri V."/>
            <person name="Zhang X."/>
            <person name="Warren W."/>
            <person name="Mitreva M."/>
            <person name="Mardis E.R."/>
            <person name="Wilson R.K."/>
        </authorList>
    </citation>
    <scope>NUCLEOTIDE SEQUENCE [LARGE SCALE GENOMIC DNA]</scope>
    <source>
        <strain evidence="1 2">F0570</strain>
    </source>
</reference>
<evidence type="ECO:0000313" key="1">
    <source>
        <dbReference type="EMBL" id="ERJ63839.1"/>
    </source>
</evidence>
<protein>
    <submittedName>
        <fullName evidence="1">Uncharacterized protein</fullName>
    </submittedName>
</protein>